<keyword evidence="1" id="KW-0472">Membrane</keyword>
<reference evidence="2 3" key="1">
    <citation type="journal article" date="2012" name="J. Bacteriol.">
        <title>Complete genome sequence of Enterobacter aerogenes KCTC 2190.</title>
        <authorList>
            <person name="Shin S.H."/>
            <person name="Kim S."/>
            <person name="Kim J.Y."/>
            <person name="Lee S."/>
            <person name="Um Y."/>
            <person name="Oh M.K."/>
            <person name="Kim Y.R."/>
            <person name="Lee J."/>
            <person name="Yang K.S."/>
        </authorList>
    </citation>
    <scope>NUCLEOTIDE SEQUENCE [LARGE SCALE GENOMIC DNA]</scope>
    <source>
        <strain evidence="2 3">KCTC 2190</strain>
    </source>
</reference>
<dbReference type="KEGG" id="eae:EAE_02690"/>
<organism evidence="2 3">
    <name type="scientific">Klebsiella aerogenes (strain ATCC 13048 / DSM 30053 / CCUG 1429 / JCM 1235 / KCTC 2190 / NBRC 13534 / NCIMB 10102 / NCTC 10006 / CDC 819-56)</name>
    <name type="common">Enterobacter aerogenes</name>
    <dbReference type="NCBI Taxonomy" id="1028307"/>
    <lineage>
        <taxon>Bacteria</taxon>
        <taxon>Pseudomonadati</taxon>
        <taxon>Pseudomonadota</taxon>
        <taxon>Gammaproteobacteria</taxon>
        <taxon>Enterobacterales</taxon>
        <taxon>Enterobacteriaceae</taxon>
        <taxon>Klebsiella/Raoultella group</taxon>
        <taxon>Klebsiella</taxon>
    </lineage>
</organism>
<dbReference type="Proteomes" id="UP000008881">
    <property type="component" value="Chromosome"/>
</dbReference>
<evidence type="ECO:0000313" key="3">
    <source>
        <dbReference type="Proteomes" id="UP000008881"/>
    </source>
</evidence>
<keyword evidence="3" id="KW-1185">Reference proteome</keyword>
<evidence type="ECO:0000313" key="2">
    <source>
        <dbReference type="EMBL" id="AEG95473.1"/>
    </source>
</evidence>
<dbReference type="OrthoDB" id="6637935at2"/>
<proteinExistence type="predicted"/>
<evidence type="ECO:0000256" key="1">
    <source>
        <dbReference type="SAM" id="Phobius"/>
    </source>
</evidence>
<accession>A0A0H3FJB7</accession>
<name>A0A0H3FJB7_KLEAK</name>
<dbReference type="PATRIC" id="fig|1028307.3.peg.537"/>
<feature type="transmembrane region" description="Helical" evidence="1">
    <location>
        <begin position="29"/>
        <end position="47"/>
    </location>
</feature>
<sequence>MPLILLWGGLALLLGIVASANGRSFWGWFILGLIIDPILAGLLYWLIAKDRS</sequence>
<keyword evidence="1" id="KW-0812">Transmembrane</keyword>
<gene>
    <name evidence="2" type="ordered locus">EAE_02690</name>
</gene>
<protein>
    <submittedName>
        <fullName evidence="2">Uncharacterized protein</fullName>
    </submittedName>
</protein>
<dbReference type="RefSeq" id="WP_015703399.1">
    <property type="nucleotide sequence ID" value="NC_015663.1"/>
</dbReference>
<dbReference type="AlphaFoldDB" id="A0A0H3FJB7"/>
<dbReference type="GeneID" id="93313667"/>
<dbReference type="eggNOG" id="ENOG5032Z4J">
    <property type="taxonomic scope" value="Bacteria"/>
</dbReference>
<dbReference type="EMBL" id="CP002824">
    <property type="protein sequence ID" value="AEG95473.1"/>
    <property type="molecule type" value="Genomic_DNA"/>
</dbReference>
<dbReference type="HOGENOM" id="CLU_214946_0_0_6"/>
<keyword evidence="1" id="KW-1133">Transmembrane helix</keyword>